<organism evidence="2 3">
    <name type="scientific">Corynebacterium renale</name>
    <dbReference type="NCBI Taxonomy" id="1724"/>
    <lineage>
        <taxon>Bacteria</taxon>
        <taxon>Bacillati</taxon>
        <taxon>Actinomycetota</taxon>
        <taxon>Actinomycetes</taxon>
        <taxon>Mycobacteriales</taxon>
        <taxon>Corynebacteriaceae</taxon>
        <taxon>Corynebacterium</taxon>
    </lineage>
</organism>
<reference evidence="2 3" key="1">
    <citation type="submission" date="2017-10" db="EMBL/GenBank/DDBJ databases">
        <title>Sequencing the genomes of 1000 actinobacteria strains.</title>
        <authorList>
            <person name="Klenk H.-P."/>
        </authorList>
    </citation>
    <scope>NUCLEOTIDE SEQUENCE [LARGE SCALE GENOMIC DNA]</scope>
    <source>
        <strain evidence="2 3">DSM 20688</strain>
    </source>
</reference>
<name>A0A2A9DNT0_9CORY</name>
<keyword evidence="1" id="KW-0732">Signal</keyword>
<keyword evidence="3" id="KW-1185">Reference proteome</keyword>
<dbReference type="Gene3D" id="2.60.40.20">
    <property type="entry name" value="Alpha-amylase inhibitor"/>
    <property type="match status" value="1"/>
</dbReference>
<evidence type="ECO:0008006" key="4">
    <source>
        <dbReference type="Google" id="ProtNLM"/>
    </source>
</evidence>
<comment type="caution">
    <text evidence="2">The sequence shown here is derived from an EMBL/GenBank/DDBJ whole genome shotgun (WGS) entry which is preliminary data.</text>
</comment>
<accession>A0A2A9DNT0</accession>
<sequence length="143" mass="15395">MHKCWPPLAVPAILAILICTSSNAHATETSAMLSTNAATEVELKPGESVLFQKGDIASIELIQDKQESHKQLRTTRSATAPNCIVVQVEKMFIQVYNNCGGTEPQRIKVALAFAPDTECKSVQPGTRTNVGPALGRIDGVYLC</sequence>
<feature type="chain" id="PRO_5012699034" description="Secreted protein" evidence="1">
    <location>
        <begin position="27"/>
        <end position="143"/>
    </location>
</feature>
<dbReference type="STRING" id="1724.GCA_001044175_02212"/>
<gene>
    <name evidence="2" type="ORF">ATK06_1124</name>
</gene>
<evidence type="ECO:0000256" key="1">
    <source>
        <dbReference type="SAM" id="SignalP"/>
    </source>
</evidence>
<dbReference type="InterPro" id="IPR036379">
    <property type="entry name" value="A-amylase_inhib_sf"/>
</dbReference>
<dbReference type="GO" id="GO:0015066">
    <property type="term" value="F:alpha-amylase inhibitor activity"/>
    <property type="evidence" value="ECO:0007669"/>
    <property type="project" value="InterPro"/>
</dbReference>
<proteinExistence type="predicted"/>
<protein>
    <recommendedName>
        <fullName evidence="4">Secreted protein</fullName>
    </recommendedName>
</protein>
<dbReference type="EMBL" id="PDJF01000001">
    <property type="protein sequence ID" value="PFG28041.1"/>
    <property type="molecule type" value="Genomic_DNA"/>
</dbReference>
<dbReference type="Proteomes" id="UP000221653">
    <property type="component" value="Unassembled WGS sequence"/>
</dbReference>
<dbReference type="AlphaFoldDB" id="A0A2A9DNT0"/>
<feature type="signal peptide" evidence="1">
    <location>
        <begin position="1"/>
        <end position="26"/>
    </location>
</feature>
<evidence type="ECO:0000313" key="3">
    <source>
        <dbReference type="Proteomes" id="UP000221653"/>
    </source>
</evidence>
<evidence type="ECO:0000313" key="2">
    <source>
        <dbReference type="EMBL" id="PFG28041.1"/>
    </source>
</evidence>